<dbReference type="PANTHER" id="PTHR35004">
    <property type="entry name" value="TRANSPOSASE RV3428C-RELATED"/>
    <property type="match status" value="1"/>
</dbReference>
<dbReference type="AlphaFoldDB" id="A0A7W1XDQ6"/>
<dbReference type="OrthoDB" id="3193769at2"/>
<dbReference type="Pfam" id="PF00665">
    <property type="entry name" value="rve"/>
    <property type="match status" value="1"/>
</dbReference>
<dbReference type="InterPro" id="IPR001584">
    <property type="entry name" value="Integrase_cat-core"/>
</dbReference>
<dbReference type="GO" id="GO:0003676">
    <property type="term" value="F:nucleic acid binding"/>
    <property type="evidence" value="ECO:0007669"/>
    <property type="project" value="InterPro"/>
</dbReference>
<dbReference type="SUPFAM" id="SSF53098">
    <property type="entry name" value="Ribonuclease H-like"/>
    <property type="match status" value="1"/>
</dbReference>
<evidence type="ECO:0000313" key="3">
    <source>
        <dbReference type="Proteomes" id="UP000530514"/>
    </source>
</evidence>
<dbReference type="GO" id="GO:0015074">
    <property type="term" value="P:DNA integration"/>
    <property type="evidence" value="ECO:0007669"/>
    <property type="project" value="InterPro"/>
</dbReference>
<dbReference type="NCBIfam" id="NF033546">
    <property type="entry name" value="transpos_IS21"/>
    <property type="match status" value="1"/>
</dbReference>
<feature type="domain" description="Integrase catalytic" evidence="1">
    <location>
        <begin position="12"/>
        <end position="143"/>
    </location>
</feature>
<dbReference type="Proteomes" id="UP000530514">
    <property type="component" value="Unassembled WGS sequence"/>
</dbReference>
<reference evidence="2 3" key="1">
    <citation type="submission" date="2020-07" db="EMBL/GenBank/DDBJ databases">
        <authorList>
            <person name="Feng H."/>
        </authorList>
    </citation>
    <scope>NUCLEOTIDE SEQUENCE [LARGE SCALE GENOMIC DNA]</scope>
    <source>
        <strain evidence="3">s-11</strain>
    </source>
</reference>
<dbReference type="PANTHER" id="PTHR35004:SF6">
    <property type="entry name" value="TRANSPOSASE"/>
    <property type="match status" value="1"/>
</dbReference>
<name>A0A7W1XDQ6_9BACL</name>
<dbReference type="EMBL" id="JACEIP010000077">
    <property type="protein sequence ID" value="MBA4544728.1"/>
    <property type="molecule type" value="Genomic_DNA"/>
</dbReference>
<keyword evidence="3" id="KW-1185">Reference proteome</keyword>
<evidence type="ECO:0000313" key="2">
    <source>
        <dbReference type="EMBL" id="MBA4544728.1"/>
    </source>
</evidence>
<dbReference type="Gene3D" id="3.30.420.10">
    <property type="entry name" value="Ribonuclease H-like superfamily/Ribonuclease H"/>
    <property type="match status" value="1"/>
</dbReference>
<dbReference type="InterPro" id="IPR036397">
    <property type="entry name" value="RNaseH_sf"/>
</dbReference>
<accession>A0A7W1XDQ6</accession>
<evidence type="ECO:0000259" key="1">
    <source>
        <dbReference type="PROSITE" id="PS50994"/>
    </source>
</evidence>
<proteinExistence type="predicted"/>
<organism evidence="2 3">
    <name type="scientific">Thermoactinomyces daqus</name>
    <dbReference type="NCBI Taxonomy" id="1329516"/>
    <lineage>
        <taxon>Bacteria</taxon>
        <taxon>Bacillati</taxon>
        <taxon>Bacillota</taxon>
        <taxon>Bacilli</taxon>
        <taxon>Bacillales</taxon>
        <taxon>Thermoactinomycetaceae</taxon>
        <taxon>Thermoactinomyces</taxon>
    </lineage>
</organism>
<sequence>MRKSTGQRPVQRFETPPGNQAQVDWGQFTVNWGGKKKRIYAFVMVLGYSRMMYLEFTENERLETLMGCHVRAMEYFGGRTETCLYDNMKTVVTGLDESGHIVWNERFAGFATHHGFTLKRCAPYRAQTKGKVENGIGYVRKNF</sequence>
<comment type="caution">
    <text evidence="2">The sequence shown here is derived from an EMBL/GenBank/DDBJ whole genome shotgun (WGS) entry which is preliminary data.</text>
</comment>
<dbReference type="PROSITE" id="PS50994">
    <property type="entry name" value="INTEGRASE"/>
    <property type="match status" value="1"/>
</dbReference>
<gene>
    <name evidence="2" type="ORF">H1164_18130</name>
</gene>
<dbReference type="InterPro" id="IPR012337">
    <property type="entry name" value="RNaseH-like_sf"/>
</dbReference>
<protein>
    <submittedName>
        <fullName evidence="2">IS21 family transposase</fullName>
    </submittedName>
</protein>